<dbReference type="RefSeq" id="WP_169673429.1">
    <property type="nucleotide sequence ID" value="NZ_JABBHF010000006.1"/>
</dbReference>
<dbReference type="EMBL" id="JABBHF010000006">
    <property type="protein sequence ID" value="NMH88166.1"/>
    <property type="molecule type" value="Genomic_DNA"/>
</dbReference>
<keyword evidence="3" id="KW-1185">Reference proteome</keyword>
<organism evidence="2 3">
    <name type="scientific">Flavivirga algicola</name>
    <dbReference type="NCBI Taxonomy" id="2729136"/>
    <lineage>
        <taxon>Bacteria</taxon>
        <taxon>Pseudomonadati</taxon>
        <taxon>Bacteroidota</taxon>
        <taxon>Flavobacteriia</taxon>
        <taxon>Flavobacteriales</taxon>
        <taxon>Flavobacteriaceae</taxon>
        <taxon>Flavivirga</taxon>
    </lineage>
</organism>
<accession>A0ABX1RX62</accession>
<dbReference type="Pfam" id="PF00535">
    <property type="entry name" value="Glycos_transf_2"/>
    <property type="match status" value="1"/>
</dbReference>
<protein>
    <submittedName>
        <fullName evidence="2">Glycosyltransferase</fullName>
    </submittedName>
</protein>
<dbReference type="PANTHER" id="PTHR22916">
    <property type="entry name" value="GLYCOSYLTRANSFERASE"/>
    <property type="match status" value="1"/>
</dbReference>
<dbReference type="PANTHER" id="PTHR22916:SF3">
    <property type="entry name" value="UDP-GLCNAC:BETAGAL BETA-1,3-N-ACETYLGLUCOSAMINYLTRANSFERASE-LIKE PROTEIN 1"/>
    <property type="match status" value="1"/>
</dbReference>
<reference evidence="2 3" key="1">
    <citation type="submission" date="2020-04" db="EMBL/GenBank/DDBJ databases">
        <title>A Flavivirga sp. nov.</title>
        <authorList>
            <person name="Sun X."/>
        </authorList>
    </citation>
    <scope>NUCLEOTIDE SEQUENCE [LARGE SCALE GENOMIC DNA]</scope>
    <source>
        <strain evidence="2 3">Y03</strain>
    </source>
</reference>
<dbReference type="InterPro" id="IPR001173">
    <property type="entry name" value="Glyco_trans_2-like"/>
</dbReference>
<gene>
    <name evidence="2" type="ORF">HHX25_11675</name>
</gene>
<comment type="caution">
    <text evidence="2">The sequence shown here is derived from an EMBL/GenBank/DDBJ whole genome shotgun (WGS) entry which is preliminary data.</text>
</comment>
<sequence>MKLSIIVPLYNVEKYVASCIESLLNQNLDASDYEILIIDDGSTDNSIPIVKKFEQAHSNIYVHSQENAGVGSARNKGIDLAKGKYIYFIDPDDYLASNVLEPILNHIETHNLQVLTFSSTGTTLTDLYVSGSNNYQSFPVNKMHGMDYIGAFRYKNEVWWYMIERAFLKDLELKFIEGRWMEDAIFTTTLFINTLRMAHVPIDAHRHVKVEGSAMTSKEPKHYIQVIYDNGHAAQVFNKLIEEVSRSKNTNLKCLKRLRTRQQSFVFFMMVRILKSRMLFKDVKAVVNNMVEVGAYPLNKFIGDDYNGLVYRFITKLFNVEPLYLFLFLILNPFFKAKN</sequence>
<evidence type="ECO:0000259" key="1">
    <source>
        <dbReference type="Pfam" id="PF00535"/>
    </source>
</evidence>
<proteinExistence type="predicted"/>
<evidence type="ECO:0000313" key="2">
    <source>
        <dbReference type="EMBL" id="NMH88166.1"/>
    </source>
</evidence>
<dbReference type="Proteomes" id="UP000746690">
    <property type="component" value="Unassembled WGS sequence"/>
</dbReference>
<feature type="domain" description="Glycosyltransferase 2-like" evidence="1">
    <location>
        <begin position="4"/>
        <end position="118"/>
    </location>
</feature>
<name>A0ABX1RX62_9FLAO</name>
<dbReference type="Gene3D" id="3.90.550.10">
    <property type="entry name" value="Spore Coat Polysaccharide Biosynthesis Protein SpsA, Chain A"/>
    <property type="match status" value="1"/>
</dbReference>
<dbReference type="InterPro" id="IPR029044">
    <property type="entry name" value="Nucleotide-diphossugar_trans"/>
</dbReference>
<evidence type="ECO:0000313" key="3">
    <source>
        <dbReference type="Proteomes" id="UP000746690"/>
    </source>
</evidence>
<dbReference type="CDD" id="cd00761">
    <property type="entry name" value="Glyco_tranf_GTA_type"/>
    <property type="match status" value="1"/>
</dbReference>
<dbReference type="SUPFAM" id="SSF53448">
    <property type="entry name" value="Nucleotide-diphospho-sugar transferases"/>
    <property type="match status" value="1"/>
</dbReference>